<dbReference type="AlphaFoldDB" id="A0A2K8UAK9"/>
<gene>
    <name evidence="6" type="ORF">THSYN_14855</name>
</gene>
<keyword evidence="7" id="KW-1185">Reference proteome</keyword>
<dbReference type="PROSITE" id="PS50234">
    <property type="entry name" value="VWFA"/>
    <property type="match status" value="1"/>
</dbReference>
<evidence type="ECO:0000256" key="2">
    <source>
        <dbReference type="ARBA" id="ARBA00022525"/>
    </source>
</evidence>
<dbReference type="InterPro" id="IPR056861">
    <property type="entry name" value="HMCN1-like_VWA"/>
</dbReference>
<evidence type="ECO:0000256" key="3">
    <source>
        <dbReference type="ARBA" id="ARBA00022729"/>
    </source>
</evidence>
<proteinExistence type="predicted"/>
<keyword evidence="2" id="KW-0964">Secreted</keyword>
<dbReference type="KEGG" id="tsy:THSYN_14855"/>
<organism evidence="6 7">
    <name type="scientific">Candidatus Thiodictyon syntrophicum</name>
    <dbReference type="NCBI Taxonomy" id="1166950"/>
    <lineage>
        <taxon>Bacteria</taxon>
        <taxon>Pseudomonadati</taxon>
        <taxon>Pseudomonadota</taxon>
        <taxon>Gammaproteobacteria</taxon>
        <taxon>Chromatiales</taxon>
        <taxon>Chromatiaceae</taxon>
        <taxon>Thiodictyon</taxon>
    </lineage>
</organism>
<evidence type="ECO:0000313" key="7">
    <source>
        <dbReference type="Proteomes" id="UP000232638"/>
    </source>
</evidence>
<dbReference type="Proteomes" id="UP000232638">
    <property type="component" value="Chromosome"/>
</dbReference>
<reference evidence="6 7" key="1">
    <citation type="submission" date="2017-03" db="EMBL/GenBank/DDBJ databases">
        <title>Complete genome sequence of Candidatus 'Thiodictyon syntrophicum' sp. nov. strain Cad16T, a photolithoautotroph purple sulfur bacterium isolated from an alpine meromictic lake.</title>
        <authorList>
            <person name="Luedin S.M."/>
            <person name="Pothier J.F."/>
            <person name="Danza F."/>
            <person name="Storelli N."/>
            <person name="Wittwer M."/>
            <person name="Tonolla M."/>
        </authorList>
    </citation>
    <scope>NUCLEOTIDE SEQUENCE [LARGE SCALE GENOMIC DNA]</scope>
    <source>
        <strain evidence="6 7">Cad16T</strain>
    </source>
</reference>
<name>A0A2K8UAK9_9GAMM</name>
<dbReference type="InterPro" id="IPR052969">
    <property type="entry name" value="Thr-specific_kinase-like"/>
</dbReference>
<evidence type="ECO:0000259" key="5">
    <source>
        <dbReference type="PROSITE" id="PS50234"/>
    </source>
</evidence>
<protein>
    <recommendedName>
        <fullName evidence="5">VWFA domain-containing protein</fullName>
    </recommendedName>
</protein>
<dbReference type="SUPFAM" id="SSF53300">
    <property type="entry name" value="vWA-like"/>
    <property type="match status" value="1"/>
</dbReference>
<dbReference type="SMART" id="SM00327">
    <property type="entry name" value="VWA"/>
    <property type="match status" value="1"/>
</dbReference>
<dbReference type="InterPro" id="IPR002035">
    <property type="entry name" value="VWF_A"/>
</dbReference>
<evidence type="ECO:0000313" key="6">
    <source>
        <dbReference type="EMBL" id="AUB82101.1"/>
    </source>
</evidence>
<evidence type="ECO:0000256" key="4">
    <source>
        <dbReference type="SAM" id="SignalP"/>
    </source>
</evidence>
<keyword evidence="3 4" id="KW-0732">Signal</keyword>
<feature type="signal peptide" evidence="4">
    <location>
        <begin position="1"/>
        <end position="20"/>
    </location>
</feature>
<sequence length="746" mass="82537">MPVAIAGAVGLLLWSSLAGAAPSPGPDDYQSILVSMQGRQTGLESELGQPRHCLGERLDGLLEINHNCPPEARALAEDENRNRTALHGLMGRDLNLAPDEIGRQRAVRYVERYRPGVLREVRLSEDETTWWDGRPPDPRKTPVARVLALQGARIHERADPLSAVTRDNVQQYESFGVVDSTKDGQGRLWYQITEDHVPKVKPPDWSPKGLGWIAQDECIPWRRAVVMRFTNPLQREQSLLFAKPEPLLALMDLDPAQRRNRVADLSAAVERRTGGGDVIAVEPRVNPNQDRAVMYPVLDFYGRGRNADLRIDGKTARVLEVAARTGTDGAAGGTVAPVDILFVMDTTESMGPYLREVLAAVEAFAVSSPDDSLRFGFVGYRDLDPRFEYQAREFTSAMQSARDFVRTLKGIRAQPVAVSGDDIPESVFEGLQLAIKSEQWRPEALKLLFLVGDAPGKDTLYTIEALRRKADVARVKLVAFPIKNSKISKGLDQVTERQYRELASAYQGSFGTSGETSYVYAVDAESKGFKQLVLDRLHEGETAIAQARRCAAGGQGSECLQSVQSGTLSELIFQHAALTLAGPNMPRNEVRGWVSDKVLTNPGQEALAPMVLFTEAELDELEARVRELKDVGEIALRGESGTTLDFFDLVARNTRITMVDPTAVNFRDAFAIPLGIDQLPYDSDIMSMTRDEFQNPDRVQGFVASLKTKLATYEDLRRARGDPQVWRRLSTGAKERVVGVELNHLP</sequence>
<feature type="domain" description="VWFA" evidence="5">
    <location>
        <begin position="339"/>
        <end position="537"/>
    </location>
</feature>
<accession>A0A2K8UAK9</accession>
<dbReference type="CDD" id="cd00198">
    <property type="entry name" value="vWFA"/>
    <property type="match status" value="1"/>
</dbReference>
<dbReference type="Gene3D" id="3.40.50.410">
    <property type="entry name" value="von Willebrand factor, type A domain"/>
    <property type="match status" value="1"/>
</dbReference>
<dbReference type="Pfam" id="PF25106">
    <property type="entry name" value="VWA_4"/>
    <property type="match status" value="1"/>
</dbReference>
<feature type="chain" id="PRO_5014662175" description="VWFA domain-containing protein" evidence="4">
    <location>
        <begin position="21"/>
        <end position="746"/>
    </location>
</feature>
<dbReference type="EMBL" id="CP020370">
    <property type="protein sequence ID" value="AUB82101.1"/>
    <property type="molecule type" value="Genomic_DNA"/>
</dbReference>
<dbReference type="InterPro" id="IPR036465">
    <property type="entry name" value="vWFA_dom_sf"/>
</dbReference>
<evidence type="ECO:0000256" key="1">
    <source>
        <dbReference type="ARBA" id="ARBA00004613"/>
    </source>
</evidence>
<dbReference type="PANTHER" id="PTHR47763">
    <property type="entry name" value="ALPHA-PROTEIN KINASE VWKA"/>
    <property type="match status" value="1"/>
</dbReference>
<comment type="subcellular location">
    <subcellularLocation>
        <location evidence="1">Secreted</location>
    </subcellularLocation>
</comment>